<reference evidence="2" key="1">
    <citation type="submission" date="2023-07" db="EMBL/GenBank/DDBJ databases">
        <title>draft genome sequence of fig (Ficus carica).</title>
        <authorList>
            <person name="Takahashi T."/>
            <person name="Nishimura K."/>
        </authorList>
    </citation>
    <scope>NUCLEOTIDE SEQUENCE</scope>
</reference>
<comment type="caution">
    <text evidence="2">The sequence shown here is derived from an EMBL/GenBank/DDBJ whole genome shotgun (WGS) entry which is preliminary data.</text>
</comment>
<feature type="compositionally biased region" description="Polar residues" evidence="1">
    <location>
        <begin position="1"/>
        <end position="15"/>
    </location>
</feature>
<dbReference type="AlphaFoldDB" id="A0AA87ZGN5"/>
<accession>A0AA87ZGN5</accession>
<organism evidence="2 3">
    <name type="scientific">Ficus carica</name>
    <name type="common">Common fig</name>
    <dbReference type="NCBI Taxonomy" id="3494"/>
    <lineage>
        <taxon>Eukaryota</taxon>
        <taxon>Viridiplantae</taxon>
        <taxon>Streptophyta</taxon>
        <taxon>Embryophyta</taxon>
        <taxon>Tracheophyta</taxon>
        <taxon>Spermatophyta</taxon>
        <taxon>Magnoliopsida</taxon>
        <taxon>eudicotyledons</taxon>
        <taxon>Gunneridae</taxon>
        <taxon>Pentapetalae</taxon>
        <taxon>rosids</taxon>
        <taxon>fabids</taxon>
        <taxon>Rosales</taxon>
        <taxon>Moraceae</taxon>
        <taxon>Ficeae</taxon>
        <taxon>Ficus</taxon>
    </lineage>
</organism>
<sequence>MLHDTGYSSNANGNLMSRRLSGLVPNSNLTKNGRAKGSERFSSSTEKHRCLGLMKEQRAVAPCISRTQQRIIVVVAARDSRFQLQRVALHSSLVGLPPALKFTVRRGHREAEKNDMLFEEVEPNVIFEEQDLCNLGVKHTLGFAGNTSEENSVFVAISSIEQSLCLVDQSSAKDNFNKCDIVTEALELIPTYMEHITIPHTNLKEFVVKSQELTCGSVDLSLDNILKPYKVDLQRQDLKQQVQVFLGRTSYEFTKGCSISNGQNQCNLCKELVIMWKMSLLPLWIWDKLRRDFSVGVYHSHKTNRLPSSSTFRASFIPHFRWPCRLLHDSPFHTL</sequence>
<dbReference type="EMBL" id="BTGU01009584">
    <property type="protein sequence ID" value="GMN25993.1"/>
    <property type="molecule type" value="Genomic_DNA"/>
</dbReference>
<evidence type="ECO:0000313" key="2">
    <source>
        <dbReference type="EMBL" id="GMN25993.1"/>
    </source>
</evidence>
<evidence type="ECO:0000256" key="1">
    <source>
        <dbReference type="SAM" id="MobiDB-lite"/>
    </source>
</evidence>
<evidence type="ECO:0000313" key="3">
    <source>
        <dbReference type="Proteomes" id="UP001187192"/>
    </source>
</evidence>
<feature type="region of interest" description="Disordered" evidence="1">
    <location>
        <begin position="1"/>
        <end position="43"/>
    </location>
</feature>
<dbReference type="Proteomes" id="UP001187192">
    <property type="component" value="Unassembled WGS sequence"/>
</dbReference>
<proteinExistence type="predicted"/>
<keyword evidence="3" id="KW-1185">Reference proteome</keyword>
<gene>
    <name evidence="2" type="ORF">TIFTF001_051481</name>
</gene>
<name>A0AA87ZGN5_FICCA</name>
<protein>
    <submittedName>
        <fullName evidence="2">Uncharacterized protein</fullName>
    </submittedName>
</protein>